<dbReference type="AlphaFoldDB" id="A0AAN9IK89"/>
<evidence type="ECO:0000313" key="3">
    <source>
        <dbReference type="Proteomes" id="UP001372338"/>
    </source>
</evidence>
<evidence type="ECO:0000256" key="1">
    <source>
        <dbReference type="SAM" id="MobiDB-lite"/>
    </source>
</evidence>
<sequence>MVVPMESQMATDDNQSGKSTTQMVTNENLETNNSAPQSQMNDSAQGKESNDAGLYGPWMLVQRYQRRKSSNAQIKEKISGESHDGGRVTAHEQAVITRNQSSTNQGSRFGPLETNKDTLMLETNQGPSSKPNYVESNSFLSKNGLHRDGSSSGLRKDSNRKLNAKGSGGKPMTTNKNGPKNPQQHEDKRKGNNSTTIANSVPLCEAVDAQNTKQINRDEMRLKEKEILKIMSRKQQEMWQDFKQGKNCDDFLGRVDVQFPHKELAFIKHLSSKDKEMFLSGQLDRGSEGVCNTNFDRPQNKDVDELQVHMNESTEAGCSQKA</sequence>
<feature type="region of interest" description="Disordered" evidence="1">
    <location>
        <begin position="66"/>
        <end position="199"/>
    </location>
</feature>
<comment type="caution">
    <text evidence="2">The sequence shown here is derived from an EMBL/GenBank/DDBJ whole genome shotgun (WGS) entry which is preliminary data.</text>
</comment>
<accession>A0AAN9IK89</accession>
<proteinExistence type="predicted"/>
<protein>
    <submittedName>
        <fullName evidence="2">Uncharacterized protein</fullName>
    </submittedName>
</protein>
<feature type="compositionally biased region" description="Basic and acidic residues" evidence="1">
    <location>
        <begin position="74"/>
        <end position="90"/>
    </location>
</feature>
<feature type="compositionally biased region" description="Polar residues" evidence="1">
    <location>
        <begin position="8"/>
        <end position="47"/>
    </location>
</feature>
<feature type="compositionally biased region" description="Basic and acidic residues" evidence="1">
    <location>
        <begin position="145"/>
        <end position="160"/>
    </location>
</feature>
<feature type="compositionally biased region" description="Polar residues" evidence="1">
    <location>
        <begin position="96"/>
        <end position="107"/>
    </location>
</feature>
<feature type="compositionally biased region" description="Polar residues" evidence="1">
    <location>
        <begin position="172"/>
        <end position="182"/>
    </location>
</feature>
<feature type="compositionally biased region" description="Polar residues" evidence="1">
    <location>
        <begin position="121"/>
        <end position="141"/>
    </location>
</feature>
<organism evidence="2 3">
    <name type="scientific">Crotalaria pallida</name>
    <name type="common">Smooth rattlebox</name>
    <name type="synonym">Crotalaria striata</name>
    <dbReference type="NCBI Taxonomy" id="3830"/>
    <lineage>
        <taxon>Eukaryota</taxon>
        <taxon>Viridiplantae</taxon>
        <taxon>Streptophyta</taxon>
        <taxon>Embryophyta</taxon>
        <taxon>Tracheophyta</taxon>
        <taxon>Spermatophyta</taxon>
        <taxon>Magnoliopsida</taxon>
        <taxon>eudicotyledons</taxon>
        <taxon>Gunneridae</taxon>
        <taxon>Pentapetalae</taxon>
        <taxon>rosids</taxon>
        <taxon>fabids</taxon>
        <taxon>Fabales</taxon>
        <taxon>Fabaceae</taxon>
        <taxon>Papilionoideae</taxon>
        <taxon>50 kb inversion clade</taxon>
        <taxon>genistoids sensu lato</taxon>
        <taxon>core genistoids</taxon>
        <taxon>Crotalarieae</taxon>
        <taxon>Crotalaria</taxon>
    </lineage>
</organism>
<feature type="region of interest" description="Disordered" evidence="1">
    <location>
        <begin position="1"/>
        <end position="54"/>
    </location>
</feature>
<dbReference type="EMBL" id="JAYWIO010000002">
    <property type="protein sequence ID" value="KAK7282264.1"/>
    <property type="molecule type" value="Genomic_DNA"/>
</dbReference>
<gene>
    <name evidence="2" type="ORF">RIF29_10910</name>
</gene>
<name>A0AAN9IK89_CROPI</name>
<evidence type="ECO:0000313" key="2">
    <source>
        <dbReference type="EMBL" id="KAK7282264.1"/>
    </source>
</evidence>
<reference evidence="2 3" key="1">
    <citation type="submission" date="2024-01" db="EMBL/GenBank/DDBJ databases">
        <title>The genomes of 5 underutilized Papilionoideae crops provide insights into root nodulation and disease resistanc.</title>
        <authorList>
            <person name="Yuan L."/>
        </authorList>
    </citation>
    <scope>NUCLEOTIDE SEQUENCE [LARGE SCALE GENOMIC DNA]</scope>
    <source>
        <strain evidence="2">ZHUSHIDOU_FW_LH</strain>
        <tissue evidence="2">Leaf</tissue>
    </source>
</reference>
<dbReference type="Proteomes" id="UP001372338">
    <property type="component" value="Unassembled WGS sequence"/>
</dbReference>
<keyword evidence="3" id="KW-1185">Reference proteome</keyword>